<reference evidence="1 2" key="1">
    <citation type="journal article" date="2012" name="J. Bacteriol.">
        <title>Genome Sequence of the Fish Pathogen Flavobacterium columnare ATCC 49512.</title>
        <authorList>
            <person name="Tekedar H.C."/>
            <person name="Karsi A."/>
            <person name="Gillaspy A.F."/>
            <person name="Dyer D.W."/>
            <person name="Benton N.R."/>
            <person name="Zaitshik J."/>
            <person name="Vamenta S."/>
            <person name="Banes M.M."/>
            <person name="Gulsoy N."/>
            <person name="Aboko-Cole M."/>
            <person name="Waldbieser G.C."/>
            <person name="Lawrence M.L."/>
        </authorList>
    </citation>
    <scope>NUCLEOTIDE SEQUENCE [LARGE SCALE GENOMIC DNA]</scope>
    <source>
        <strain evidence="2">ATCC 49512 / CIP 103533 / TG 44/87</strain>
    </source>
</reference>
<evidence type="ECO:0000313" key="1">
    <source>
        <dbReference type="EMBL" id="AEW87493.1"/>
    </source>
</evidence>
<protein>
    <submittedName>
        <fullName evidence="1">Uncharacterized protein</fullName>
    </submittedName>
</protein>
<gene>
    <name evidence="1" type="ordered locus">FCOL_13490</name>
</gene>
<dbReference type="EMBL" id="CP003222">
    <property type="protein sequence ID" value="AEW87493.1"/>
    <property type="molecule type" value="Genomic_DNA"/>
</dbReference>
<dbReference type="Proteomes" id="UP000005638">
    <property type="component" value="Chromosome"/>
</dbReference>
<name>G8X536_FLACA</name>
<dbReference type="KEGG" id="fco:FCOL_13490"/>
<evidence type="ECO:0000313" key="2">
    <source>
        <dbReference type="Proteomes" id="UP000005638"/>
    </source>
</evidence>
<proteinExistence type="predicted"/>
<accession>G8X536</accession>
<dbReference type="STRING" id="1041826.FCOL_13490"/>
<keyword evidence="2" id="KW-1185">Reference proteome</keyword>
<dbReference type="AlphaFoldDB" id="G8X536"/>
<organism evidence="1 2">
    <name type="scientific">Flavobacterium columnare (strain ATCC 49512 / CIP 103533 / TG 44/87)</name>
    <dbReference type="NCBI Taxonomy" id="1041826"/>
    <lineage>
        <taxon>Bacteria</taxon>
        <taxon>Pseudomonadati</taxon>
        <taxon>Bacteroidota</taxon>
        <taxon>Flavobacteriia</taxon>
        <taxon>Flavobacteriales</taxon>
        <taxon>Flavobacteriaceae</taxon>
        <taxon>Flavobacterium</taxon>
    </lineage>
</organism>
<dbReference type="HOGENOM" id="CLU_2716512_0_0_10"/>
<sequence length="72" mass="8827">MFSTNTEKEMINDFIQLLYFLKNSIFQKYNTIFFPFSNPFFISFAREEFIFYGLIKSNRHFLNCFLKKQKSL</sequence>